<feature type="domain" description="Cytochrome C biogenesis protein transmembrane" evidence="7">
    <location>
        <begin position="318"/>
        <end position="531"/>
    </location>
</feature>
<keyword evidence="3" id="KW-0201">Cytochrome c-type biogenesis</keyword>
<dbReference type="GO" id="GO:0045454">
    <property type="term" value="P:cell redox homeostasis"/>
    <property type="evidence" value="ECO:0007669"/>
    <property type="project" value="TreeGrafter"/>
</dbReference>
<dbReference type="CDD" id="cd02953">
    <property type="entry name" value="DsbDgamma"/>
    <property type="match status" value="1"/>
</dbReference>
<feature type="transmembrane region" description="Helical" evidence="6">
    <location>
        <begin position="517"/>
        <end position="535"/>
    </location>
</feature>
<dbReference type="PANTHER" id="PTHR32234">
    <property type="entry name" value="THIOL:DISULFIDE INTERCHANGE PROTEIN DSBD"/>
    <property type="match status" value="1"/>
</dbReference>
<dbReference type="InterPro" id="IPR028250">
    <property type="entry name" value="DsbDN"/>
</dbReference>
<evidence type="ECO:0000313" key="10">
    <source>
        <dbReference type="Proteomes" id="UP000476837"/>
    </source>
</evidence>
<evidence type="ECO:0000256" key="1">
    <source>
        <dbReference type="ARBA" id="ARBA00004141"/>
    </source>
</evidence>
<gene>
    <name evidence="9" type="ORF">DS837_11190</name>
</gene>
<feature type="transmembrane region" description="Helical" evidence="6">
    <location>
        <begin position="566"/>
        <end position="588"/>
    </location>
</feature>
<feature type="transmembrane region" description="Helical" evidence="6">
    <location>
        <begin position="440"/>
        <end position="470"/>
    </location>
</feature>
<evidence type="ECO:0000313" key="9">
    <source>
        <dbReference type="EMBL" id="KAA0686341.1"/>
    </source>
</evidence>
<keyword evidence="4 6" id="KW-1133">Transmembrane helix</keyword>
<feature type="domain" description="Thiol:disulfide interchange protein DsbD N-terminal" evidence="8">
    <location>
        <begin position="68"/>
        <end position="176"/>
    </location>
</feature>
<reference evidence="9 10" key="1">
    <citation type="submission" date="2018-07" db="EMBL/GenBank/DDBJ databases">
        <title>Genome sequence of Roseomonas fauriae ATCC 49958.</title>
        <authorList>
            <person name="Sant'Anna F.H."/>
            <person name="Baldani J.I."/>
            <person name="Zilli J.E."/>
            <person name="Reis V.M."/>
            <person name="Hartmann A."/>
            <person name="Cruz L."/>
            <person name="de Souza E.M."/>
            <person name="de Oliveira Pedrosa F."/>
            <person name="Passaglia L.M.P."/>
        </authorList>
    </citation>
    <scope>NUCLEOTIDE SEQUENCE [LARGE SCALE GENOMIC DNA]</scope>
    <source>
        <strain evidence="9 10">ATCC 49958</strain>
    </source>
</reference>
<evidence type="ECO:0000259" key="8">
    <source>
        <dbReference type="Pfam" id="PF11412"/>
    </source>
</evidence>
<dbReference type="InterPro" id="IPR036249">
    <property type="entry name" value="Thioredoxin-like_sf"/>
</dbReference>
<feature type="transmembrane region" description="Helical" evidence="6">
    <location>
        <begin position="476"/>
        <end position="505"/>
    </location>
</feature>
<evidence type="ECO:0000256" key="3">
    <source>
        <dbReference type="ARBA" id="ARBA00022748"/>
    </source>
</evidence>
<feature type="transmembrane region" description="Helical" evidence="6">
    <location>
        <begin position="541"/>
        <end position="559"/>
    </location>
</feature>
<protein>
    <submittedName>
        <fullName evidence="9">Copper resistance protein</fullName>
    </submittedName>
</protein>
<dbReference type="Pfam" id="PF13899">
    <property type="entry name" value="Thioredoxin_7"/>
    <property type="match status" value="1"/>
</dbReference>
<evidence type="ECO:0000256" key="5">
    <source>
        <dbReference type="ARBA" id="ARBA00023136"/>
    </source>
</evidence>
<dbReference type="Proteomes" id="UP000476837">
    <property type="component" value="Unassembled WGS sequence"/>
</dbReference>
<dbReference type="Pfam" id="PF02683">
    <property type="entry name" value="DsbD_TM"/>
    <property type="match status" value="1"/>
</dbReference>
<dbReference type="GO" id="GO:0015035">
    <property type="term" value="F:protein-disulfide reductase activity"/>
    <property type="evidence" value="ECO:0007669"/>
    <property type="project" value="TreeGrafter"/>
</dbReference>
<evidence type="ECO:0000256" key="6">
    <source>
        <dbReference type="SAM" id="Phobius"/>
    </source>
</evidence>
<feature type="transmembrane region" description="Helical" evidence="6">
    <location>
        <begin position="315"/>
        <end position="339"/>
    </location>
</feature>
<evidence type="ECO:0000256" key="4">
    <source>
        <dbReference type="ARBA" id="ARBA00022989"/>
    </source>
</evidence>
<feature type="transmembrane region" description="Helical" evidence="6">
    <location>
        <begin position="399"/>
        <end position="419"/>
    </location>
</feature>
<proteinExistence type="predicted"/>
<dbReference type="InterPro" id="IPR003834">
    <property type="entry name" value="Cyt_c_assmbl_TM_dom"/>
</dbReference>
<evidence type="ECO:0000259" key="7">
    <source>
        <dbReference type="Pfam" id="PF02683"/>
    </source>
</evidence>
<dbReference type="EMBL" id="QOKV01000005">
    <property type="protein sequence ID" value="KAA0686341.1"/>
    <property type="molecule type" value="Genomic_DNA"/>
</dbReference>
<comment type="caution">
    <text evidence="9">The sequence shown here is derived from an EMBL/GenBank/DDBJ whole genome shotgun (WGS) entry which is preliminary data.</text>
</comment>
<accession>A0A6L3B345</accession>
<dbReference type="Gene3D" id="3.40.30.10">
    <property type="entry name" value="Glutaredoxin"/>
    <property type="match status" value="1"/>
</dbReference>
<dbReference type="AlphaFoldDB" id="A0A6L3B345"/>
<keyword evidence="2 6" id="KW-0812">Transmembrane</keyword>
<keyword evidence="5 6" id="KW-0472">Membrane</keyword>
<dbReference type="SUPFAM" id="SSF52833">
    <property type="entry name" value="Thioredoxin-like"/>
    <property type="match status" value="1"/>
</dbReference>
<feature type="transmembrane region" description="Helical" evidence="6">
    <location>
        <begin position="359"/>
        <end position="379"/>
    </location>
</feature>
<dbReference type="GO" id="GO:0016020">
    <property type="term" value="C:membrane"/>
    <property type="evidence" value="ECO:0007669"/>
    <property type="project" value="UniProtKB-SubCell"/>
</dbReference>
<dbReference type="GO" id="GO:0017004">
    <property type="term" value="P:cytochrome complex assembly"/>
    <property type="evidence" value="ECO:0007669"/>
    <property type="project" value="UniProtKB-KW"/>
</dbReference>
<dbReference type="PANTHER" id="PTHR32234:SF3">
    <property type="entry name" value="SUPPRESSION OF COPPER SENSITIVITY PROTEIN"/>
    <property type="match status" value="1"/>
</dbReference>
<evidence type="ECO:0000256" key="2">
    <source>
        <dbReference type="ARBA" id="ARBA00022692"/>
    </source>
</evidence>
<name>A0A6L3B345_AZOBR</name>
<dbReference type="InterPro" id="IPR035671">
    <property type="entry name" value="DsbD_gamma"/>
</dbReference>
<dbReference type="Pfam" id="PF11412">
    <property type="entry name" value="DsbD_N"/>
    <property type="match status" value="1"/>
</dbReference>
<comment type="subcellular location">
    <subcellularLocation>
        <location evidence="1">Membrane</location>
        <topology evidence="1">Multi-pass membrane protein</topology>
    </subcellularLocation>
</comment>
<sequence length="717" mass="72740">MSNTITRRPSSAPFAAVLGGVLKAATGRFPDALLAAAILALLPPAAAASVGTPSAAETSTVQILASVDAAGQAQTIPAGLRIALNDGWKTYWRSPGDAGMPPRMDWTGSTNVASIAVRWPAPHRFSTFGIETQGYTGEVVLPLEVTVERPGEPVSLRGKVDLLMCSEVCVPATHQVGLDLPAGPATPDLAAGNLIARFDARVPGDGGGSGVTVEGAWTDPAREALVVRVASTTAPLAAPDAFVEGGDWAFGKPEIAFEDGGRAALLSLPVVAGPDVVGMADKPLTVTVVDGERAAEAKITVSSEAPLPGDRLTDLLPVLALALLGGMVLNLMPCVLPVLSLKLMSVVGQQGQERRRVRLGFLATASGAIAAMLVLAGTLAALKGAGGMVGWGMQFQQPVFLAVMVGVLMAFAASMAGAFEIRLPSSLSTALGTVGGDGPVGHFAMGAFATLLATPCSAPFLGTAVGFALARGPLEILAVFGALGVGLAAPYLLVALFPGAVALLPRPGRWMGTLRRLLALALAGTALWLVTVLAAQTSVGTAASVVAATLLAVGALALATRGFGTVSLAAGPVALVALATAVAIPIVLDRAASAAASAASARWQRFEQAEIAKLVAQGQTVFVDVTADWCVTCIVNKKLVIDREPVASTLSSDGVVAMRADWTSPDPAIATYLGQHDRYGIPFNAVYGPGAPHGIVLPEVLSEGAVLDAIRKARAAG</sequence>
<organism evidence="9 10">
    <name type="scientific">Azospirillum brasilense</name>
    <dbReference type="NCBI Taxonomy" id="192"/>
    <lineage>
        <taxon>Bacteria</taxon>
        <taxon>Pseudomonadati</taxon>
        <taxon>Pseudomonadota</taxon>
        <taxon>Alphaproteobacteria</taxon>
        <taxon>Rhodospirillales</taxon>
        <taxon>Azospirillaceae</taxon>
        <taxon>Azospirillum</taxon>
    </lineage>
</organism>